<name>A0A5B1AFV2_MYCSI</name>
<gene>
    <name evidence="1" type="ORF">F0Q45_27160</name>
</gene>
<accession>A0A5B1AFV2</accession>
<evidence type="ECO:0000313" key="1">
    <source>
        <dbReference type="EMBL" id="KAA1235178.1"/>
    </source>
</evidence>
<keyword evidence="1" id="KW-0347">Helicase</keyword>
<feature type="non-terminal residue" evidence="1">
    <location>
        <position position="1"/>
    </location>
</feature>
<dbReference type="EMBL" id="VTZN01000626">
    <property type="protein sequence ID" value="KAA1235178.1"/>
    <property type="molecule type" value="Genomic_DNA"/>
</dbReference>
<proteinExistence type="predicted"/>
<dbReference type="Proteomes" id="UP000324701">
    <property type="component" value="Unassembled WGS sequence"/>
</dbReference>
<keyword evidence="2" id="KW-1185">Reference proteome</keyword>
<comment type="caution">
    <text evidence="1">The sequence shown here is derived from an EMBL/GenBank/DDBJ whole genome shotgun (WGS) entry which is preliminary data.</text>
</comment>
<dbReference type="RefSeq" id="WP_188113225.1">
    <property type="nucleotide sequence ID" value="NZ_VTZN01000626.1"/>
</dbReference>
<evidence type="ECO:0000313" key="2">
    <source>
        <dbReference type="Proteomes" id="UP000324701"/>
    </source>
</evidence>
<keyword evidence="1" id="KW-0547">Nucleotide-binding</keyword>
<dbReference type="AlphaFoldDB" id="A0A5B1AFV2"/>
<organism evidence="1 2">
    <name type="scientific">Mycobacterium simiae</name>
    <name type="common">Mycobacterium habana</name>
    <dbReference type="NCBI Taxonomy" id="1784"/>
    <lineage>
        <taxon>Bacteria</taxon>
        <taxon>Bacillati</taxon>
        <taxon>Actinomycetota</taxon>
        <taxon>Actinomycetes</taxon>
        <taxon>Mycobacteriales</taxon>
        <taxon>Mycobacteriaceae</taxon>
        <taxon>Mycobacterium</taxon>
        <taxon>Mycobacterium simiae complex</taxon>
    </lineage>
</organism>
<dbReference type="GO" id="GO:0004386">
    <property type="term" value="F:helicase activity"/>
    <property type="evidence" value="ECO:0007669"/>
    <property type="project" value="UniProtKB-KW"/>
</dbReference>
<protein>
    <submittedName>
        <fullName evidence="1">ATP-dependent helicase</fullName>
    </submittedName>
</protein>
<keyword evidence="1" id="KW-0378">Hydrolase</keyword>
<sequence length="97" mass="10103">VRVLTGPRWRLGGRDLAELWRRALTLVGGPRPGESGAPESVAMAASPDADNPCLADAICDPGPARCYSVAGYQRIGALAAELNALRGQLGHSLPDLV</sequence>
<feature type="non-terminal residue" evidence="1">
    <location>
        <position position="97"/>
    </location>
</feature>
<keyword evidence="1" id="KW-0067">ATP-binding</keyword>
<reference evidence="1 2" key="1">
    <citation type="submission" date="2019-09" db="EMBL/GenBank/DDBJ databases">
        <title>Report of infection by Mycobacterium simiae a patient suffering from pulmonary tuberculosis.</title>
        <authorList>
            <person name="Mohanty P.S."/>
            <person name="Bansal A.K."/>
            <person name="Singh H."/>
            <person name="Sharma S."/>
            <person name="Patil S.A."/>
            <person name="Upadhaya P."/>
            <person name="Singh P.K."/>
            <person name="Kumar D."/>
            <person name="Kumar S."/>
            <person name="Singh R.K."/>
            <person name="Chaudhary B."/>
        </authorList>
    </citation>
    <scope>NUCLEOTIDE SEQUENCE [LARGE SCALE GENOMIC DNA]</scope>
    <source>
        <strain evidence="1 2">JAL-560-SIM</strain>
    </source>
</reference>